<keyword evidence="2" id="KW-1185">Reference proteome</keyword>
<reference evidence="1 2" key="1">
    <citation type="submission" date="2020-06" db="EMBL/GenBank/DDBJ databases">
        <authorList>
            <person name="Li R."/>
            <person name="Bekaert M."/>
        </authorList>
    </citation>
    <scope>NUCLEOTIDE SEQUENCE [LARGE SCALE GENOMIC DNA]</scope>
    <source>
        <strain evidence="2">wild</strain>
    </source>
</reference>
<dbReference type="AlphaFoldDB" id="A0A6J8C4L7"/>
<protein>
    <submittedName>
        <fullName evidence="1">Uncharacterized protein</fullName>
    </submittedName>
</protein>
<dbReference type="EMBL" id="CACVKT020004691">
    <property type="protein sequence ID" value="CAC5391298.1"/>
    <property type="molecule type" value="Genomic_DNA"/>
</dbReference>
<name>A0A6J8C4L7_MYTCO</name>
<accession>A0A6J8C4L7</accession>
<gene>
    <name evidence="1" type="ORF">MCOR_26309</name>
</gene>
<sequence>MENPGETVAKAILAKVFKSAWDISANVENAVKGFKEAGLFPFKPSAVVDNPKRGPSFTSIVTATVDDNASIVSTVLPACHIENIPTALPTSEIANVSTAEAEEVEAGIPTSSSNTQSISEISVSRDYLAKFLQLPKAKETSARKKKRSFVTLRTTPVVYRASGELPRLLCKVDDITGNNHSLFKLSCTYGVLQSCADIGDLELLKNIVDTSEWPETSVLLHESAKKASFPLAGKK</sequence>
<dbReference type="Proteomes" id="UP000507470">
    <property type="component" value="Unassembled WGS sequence"/>
</dbReference>
<dbReference type="OrthoDB" id="10536297at2759"/>
<proteinExistence type="predicted"/>
<evidence type="ECO:0000313" key="2">
    <source>
        <dbReference type="Proteomes" id="UP000507470"/>
    </source>
</evidence>
<organism evidence="1 2">
    <name type="scientific">Mytilus coruscus</name>
    <name type="common">Sea mussel</name>
    <dbReference type="NCBI Taxonomy" id="42192"/>
    <lineage>
        <taxon>Eukaryota</taxon>
        <taxon>Metazoa</taxon>
        <taxon>Spiralia</taxon>
        <taxon>Lophotrochozoa</taxon>
        <taxon>Mollusca</taxon>
        <taxon>Bivalvia</taxon>
        <taxon>Autobranchia</taxon>
        <taxon>Pteriomorphia</taxon>
        <taxon>Mytilida</taxon>
        <taxon>Mytiloidea</taxon>
        <taxon>Mytilidae</taxon>
        <taxon>Mytilinae</taxon>
        <taxon>Mytilus</taxon>
    </lineage>
</organism>
<evidence type="ECO:0000313" key="1">
    <source>
        <dbReference type="EMBL" id="CAC5391298.1"/>
    </source>
</evidence>